<dbReference type="InterPro" id="IPR036259">
    <property type="entry name" value="MFS_trans_sf"/>
</dbReference>
<dbReference type="OrthoDB" id="4142200at2759"/>
<comment type="similarity">
    <text evidence="7">Belongs to the major facilitator superfamily. Sugar transporter (TC 2.A.1.1) family. Trehalose transporter subfamily.</text>
</comment>
<dbReference type="InterPro" id="IPR003663">
    <property type="entry name" value="Sugar/inositol_transpt"/>
</dbReference>
<evidence type="ECO:0000256" key="8">
    <source>
        <dbReference type="SAM" id="Phobius"/>
    </source>
</evidence>
<accession>D6X033</accession>
<keyword evidence="5 8" id="KW-0472">Membrane</keyword>
<dbReference type="Proteomes" id="UP000007266">
    <property type="component" value="Linkage group 9"/>
</dbReference>
<dbReference type="PROSITE" id="PS00217">
    <property type="entry name" value="SUGAR_TRANSPORT_2"/>
    <property type="match status" value="1"/>
</dbReference>
<dbReference type="InterPro" id="IPR005828">
    <property type="entry name" value="MFS_sugar_transport-like"/>
</dbReference>
<dbReference type="PROSITE" id="PS50850">
    <property type="entry name" value="MFS"/>
    <property type="match status" value="1"/>
</dbReference>
<reference evidence="10 11" key="1">
    <citation type="journal article" date="2008" name="Nature">
        <title>The genome of the model beetle and pest Tribolium castaneum.</title>
        <authorList>
            <consortium name="Tribolium Genome Sequencing Consortium"/>
            <person name="Richards S."/>
            <person name="Gibbs R.A."/>
            <person name="Weinstock G.M."/>
            <person name="Brown S.J."/>
            <person name="Denell R."/>
            <person name="Beeman R.W."/>
            <person name="Gibbs R."/>
            <person name="Beeman R.W."/>
            <person name="Brown S.J."/>
            <person name="Bucher G."/>
            <person name="Friedrich M."/>
            <person name="Grimmelikhuijzen C.J."/>
            <person name="Klingler M."/>
            <person name="Lorenzen M."/>
            <person name="Richards S."/>
            <person name="Roth S."/>
            <person name="Schroder R."/>
            <person name="Tautz D."/>
            <person name="Zdobnov E.M."/>
            <person name="Muzny D."/>
            <person name="Gibbs R.A."/>
            <person name="Weinstock G.M."/>
            <person name="Attaway T."/>
            <person name="Bell S."/>
            <person name="Buhay C.J."/>
            <person name="Chandrabose M.N."/>
            <person name="Chavez D."/>
            <person name="Clerk-Blankenburg K.P."/>
            <person name="Cree A."/>
            <person name="Dao M."/>
            <person name="Davis C."/>
            <person name="Chacko J."/>
            <person name="Dinh H."/>
            <person name="Dugan-Rocha S."/>
            <person name="Fowler G."/>
            <person name="Garner T.T."/>
            <person name="Garnes J."/>
            <person name="Gnirke A."/>
            <person name="Hawes A."/>
            <person name="Hernandez J."/>
            <person name="Hines S."/>
            <person name="Holder M."/>
            <person name="Hume J."/>
            <person name="Jhangiani S.N."/>
            <person name="Joshi V."/>
            <person name="Khan Z.M."/>
            <person name="Jackson L."/>
            <person name="Kovar C."/>
            <person name="Kowis A."/>
            <person name="Lee S."/>
            <person name="Lewis L.R."/>
            <person name="Margolis J."/>
            <person name="Morgan M."/>
            <person name="Nazareth L.V."/>
            <person name="Nguyen N."/>
            <person name="Okwuonu G."/>
            <person name="Parker D."/>
            <person name="Richards S."/>
            <person name="Ruiz S.J."/>
            <person name="Santibanez J."/>
            <person name="Savard J."/>
            <person name="Scherer S.E."/>
            <person name="Schneider B."/>
            <person name="Sodergren E."/>
            <person name="Tautz D."/>
            <person name="Vattahil S."/>
            <person name="Villasana D."/>
            <person name="White C.S."/>
            <person name="Wright R."/>
            <person name="Park Y."/>
            <person name="Beeman R.W."/>
            <person name="Lord J."/>
            <person name="Oppert B."/>
            <person name="Lorenzen M."/>
            <person name="Brown S."/>
            <person name="Wang L."/>
            <person name="Savard J."/>
            <person name="Tautz D."/>
            <person name="Richards S."/>
            <person name="Weinstock G."/>
            <person name="Gibbs R.A."/>
            <person name="Liu Y."/>
            <person name="Worley K."/>
            <person name="Weinstock G."/>
            <person name="Elsik C.G."/>
            <person name="Reese J.T."/>
            <person name="Elhaik E."/>
            <person name="Landan G."/>
            <person name="Graur D."/>
            <person name="Arensburger P."/>
            <person name="Atkinson P."/>
            <person name="Beeman R.W."/>
            <person name="Beidler J."/>
            <person name="Brown S.J."/>
            <person name="Demuth J.P."/>
            <person name="Drury D.W."/>
            <person name="Du Y.Z."/>
            <person name="Fujiwara H."/>
            <person name="Lorenzen M."/>
            <person name="Maselli V."/>
            <person name="Osanai M."/>
            <person name="Park Y."/>
            <person name="Robertson H.M."/>
            <person name="Tu Z."/>
            <person name="Wang J.J."/>
            <person name="Wang S."/>
            <person name="Richards S."/>
            <person name="Song H."/>
            <person name="Zhang L."/>
            <person name="Sodergren E."/>
            <person name="Werner D."/>
            <person name="Stanke M."/>
            <person name="Morgenstern B."/>
            <person name="Solovyev V."/>
            <person name="Kosarev P."/>
            <person name="Brown G."/>
            <person name="Chen H.C."/>
            <person name="Ermolaeva O."/>
            <person name="Hlavina W."/>
            <person name="Kapustin Y."/>
            <person name="Kiryutin B."/>
            <person name="Kitts P."/>
            <person name="Maglott D."/>
            <person name="Pruitt K."/>
            <person name="Sapojnikov V."/>
            <person name="Souvorov A."/>
            <person name="Mackey A.J."/>
            <person name="Waterhouse R.M."/>
            <person name="Wyder S."/>
            <person name="Zdobnov E.M."/>
            <person name="Zdobnov E.M."/>
            <person name="Wyder S."/>
            <person name="Kriventseva E.V."/>
            <person name="Kadowaki T."/>
            <person name="Bork P."/>
            <person name="Aranda M."/>
            <person name="Bao R."/>
            <person name="Beermann A."/>
            <person name="Berns N."/>
            <person name="Bolognesi R."/>
            <person name="Bonneton F."/>
            <person name="Bopp D."/>
            <person name="Brown S.J."/>
            <person name="Bucher G."/>
            <person name="Butts T."/>
            <person name="Chaumot A."/>
            <person name="Denell R.E."/>
            <person name="Ferrier D.E."/>
            <person name="Friedrich M."/>
            <person name="Gordon C.M."/>
            <person name="Jindra M."/>
            <person name="Klingler M."/>
            <person name="Lan Q."/>
            <person name="Lattorff H.M."/>
            <person name="Laudet V."/>
            <person name="von Levetsow C."/>
            <person name="Liu Z."/>
            <person name="Lutz R."/>
            <person name="Lynch J.A."/>
            <person name="da Fonseca R.N."/>
            <person name="Posnien N."/>
            <person name="Reuter R."/>
            <person name="Roth S."/>
            <person name="Savard J."/>
            <person name="Schinko J.B."/>
            <person name="Schmitt C."/>
            <person name="Schoppmeier M."/>
            <person name="Schroder R."/>
            <person name="Shippy T.D."/>
            <person name="Simonnet F."/>
            <person name="Marques-Souza H."/>
            <person name="Tautz D."/>
            <person name="Tomoyasu Y."/>
            <person name="Trauner J."/>
            <person name="Van der Zee M."/>
            <person name="Vervoort M."/>
            <person name="Wittkopp N."/>
            <person name="Wimmer E.A."/>
            <person name="Yang X."/>
            <person name="Jones A.K."/>
            <person name="Sattelle D.B."/>
            <person name="Ebert P.R."/>
            <person name="Nelson D."/>
            <person name="Scott J.G."/>
            <person name="Beeman R.W."/>
            <person name="Muthukrishnan S."/>
            <person name="Kramer K.J."/>
            <person name="Arakane Y."/>
            <person name="Beeman R.W."/>
            <person name="Zhu Q."/>
            <person name="Hogenkamp D."/>
            <person name="Dixit R."/>
            <person name="Oppert B."/>
            <person name="Jiang H."/>
            <person name="Zou Z."/>
            <person name="Marshall J."/>
            <person name="Elpidina E."/>
            <person name="Vinokurov K."/>
            <person name="Oppert C."/>
            <person name="Zou Z."/>
            <person name="Evans J."/>
            <person name="Lu Z."/>
            <person name="Zhao P."/>
            <person name="Sumathipala N."/>
            <person name="Altincicek B."/>
            <person name="Vilcinskas A."/>
            <person name="Williams M."/>
            <person name="Hultmark D."/>
            <person name="Hetru C."/>
            <person name="Jiang H."/>
            <person name="Grimmelikhuijzen C.J."/>
            <person name="Hauser F."/>
            <person name="Cazzamali G."/>
            <person name="Williamson M."/>
            <person name="Park Y."/>
            <person name="Li B."/>
            <person name="Tanaka Y."/>
            <person name="Predel R."/>
            <person name="Neupert S."/>
            <person name="Schachtner J."/>
            <person name="Verleyen P."/>
            <person name="Raible F."/>
            <person name="Bork P."/>
            <person name="Friedrich M."/>
            <person name="Walden K.K."/>
            <person name="Robertson H.M."/>
            <person name="Angeli S."/>
            <person name="Foret S."/>
            <person name="Bucher G."/>
            <person name="Schuetz S."/>
            <person name="Maleszka R."/>
            <person name="Wimmer E.A."/>
            <person name="Beeman R.W."/>
            <person name="Lorenzen M."/>
            <person name="Tomoyasu Y."/>
            <person name="Miller S.C."/>
            <person name="Grossmann D."/>
            <person name="Bucher G."/>
        </authorList>
    </citation>
    <scope>NUCLEOTIDE SEQUENCE [LARGE SCALE GENOMIC DNA]</scope>
    <source>
        <strain evidence="10 11">Georgia GA2</strain>
    </source>
</reference>
<dbReference type="InterPro" id="IPR050549">
    <property type="entry name" value="MFS_Trehalose_Transporter"/>
</dbReference>
<feature type="transmembrane region" description="Helical" evidence="8">
    <location>
        <begin position="169"/>
        <end position="190"/>
    </location>
</feature>
<dbReference type="GO" id="GO:0022857">
    <property type="term" value="F:transmembrane transporter activity"/>
    <property type="evidence" value="ECO:0000318"/>
    <property type="project" value="GO_Central"/>
</dbReference>
<dbReference type="InterPro" id="IPR005829">
    <property type="entry name" value="Sugar_transporter_CS"/>
</dbReference>
<feature type="transmembrane region" description="Helical" evidence="8">
    <location>
        <begin position="12"/>
        <end position="38"/>
    </location>
</feature>
<evidence type="ECO:0000256" key="3">
    <source>
        <dbReference type="ARBA" id="ARBA00022692"/>
    </source>
</evidence>
<feature type="transmembrane region" description="Helical" evidence="8">
    <location>
        <begin position="421"/>
        <end position="440"/>
    </location>
</feature>
<evidence type="ECO:0000313" key="10">
    <source>
        <dbReference type="EMBL" id="EFA10054.1"/>
    </source>
</evidence>
<proteinExistence type="inferred from homology"/>
<evidence type="ECO:0000259" key="9">
    <source>
        <dbReference type="PROSITE" id="PS50850"/>
    </source>
</evidence>
<evidence type="ECO:0000256" key="1">
    <source>
        <dbReference type="ARBA" id="ARBA00004651"/>
    </source>
</evidence>
<feature type="transmembrane region" description="Helical" evidence="8">
    <location>
        <begin position="352"/>
        <end position="377"/>
    </location>
</feature>
<evidence type="ECO:0000256" key="5">
    <source>
        <dbReference type="ARBA" id="ARBA00023136"/>
    </source>
</evidence>
<evidence type="ECO:0000256" key="6">
    <source>
        <dbReference type="ARBA" id="ARBA00023180"/>
    </source>
</evidence>
<dbReference type="AlphaFoldDB" id="D6X033"/>
<keyword evidence="11" id="KW-1185">Reference proteome</keyword>
<dbReference type="PhylomeDB" id="D6X033"/>
<dbReference type="FunFam" id="1.20.1250.20:FF:000055">
    <property type="entry name" value="Facilitated trehalose transporter Tret1-2 homolog"/>
    <property type="match status" value="1"/>
</dbReference>
<dbReference type="PRINTS" id="PR00171">
    <property type="entry name" value="SUGRTRNSPORT"/>
</dbReference>
<feature type="transmembrane region" description="Helical" evidence="8">
    <location>
        <begin position="58"/>
        <end position="79"/>
    </location>
</feature>
<dbReference type="InterPro" id="IPR020846">
    <property type="entry name" value="MFS_dom"/>
</dbReference>
<feature type="transmembrane region" description="Helical" evidence="8">
    <location>
        <begin position="144"/>
        <end position="163"/>
    </location>
</feature>
<keyword evidence="4 8" id="KW-1133">Transmembrane helix</keyword>
<name>D6X033_TRICA</name>
<gene>
    <name evidence="10" type="primary">AUGUSTUS-3.0.2_12228</name>
    <name evidence="10" type="ORF">TcasGA2_TC012228</name>
</gene>
<dbReference type="GO" id="GO:0016020">
    <property type="term" value="C:membrane"/>
    <property type="evidence" value="ECO:0000318"/>
    <property type="project" value="GO_Central"/>
</dbReference>
<dbReference type="PANTHER" id="PTHR48021:SF47">
    <property type="entry name" value="GH17672P"/>
    <property type="match status" value="1"/>
</dbReference>
<keyword evidence="2" id="KW-1003">Cell membrane</keyword>
<dbReference type="Gene3D" id="1.20.1250.20">
    <property type="entry name" value="MFS general substrate transporter like domains"/>
    <property type="match status" value="1"/>
</dbReference>
<dbReference type="GO" id="GO:0055085">
    <property type="term" value="P:transmembrane transport"/>
    <property type="evidence" value="ECO:0000318"/>
    <property type="project" value="GO_Central"/>
</dbReference>
<protein>
    <submittedName>
        <fullName evidence="10">Facilitated trehalose transporter Tret1-2 homolog-like Protein</fullName>
    </submittedName>
</protein>
<evidence type="ECO:0000256" key="4">
    <source>
        <dbReference type="ARBA" id="ARBA00022989"/>
    </source>
</evidence>
<evidence type="ECO:0000256" key="2">
    <source>
        <dbReference type="ARBA" id="ARBA00022475"/>
    </source>
</evidence>
<feature type="domain" description="Major facilitator superfamily (MFS) profile" evidence="9">
    <location>
        <begin position="13"/>
        <end position="443"/>
    </location>
</feature>
<feature type="transmembrane region" description="Helical" evidence="8">
    <location>
        <begin position="86"/>
        <end position="105"/>
    </location>
</feature>
<feature type="transmembrane region" description="Helical" evidence="8">
    <location>
        <begin position="389"/>
        <end position="409"/>
    </location>
</feature>
<evidence type="ECO:0000313" key="11">
    <source>
        <dbReference type="Proteomes" id="UP000007266"/>
    </source>
</evidence>
<organism evidence="10 11">
    <name type="scientific">Tribolium castaneum</name>
    <name type="common">Red flour beetle</name>
    <dbReference type="NCBI Taxonomy" id="7070"/>
    <lineage>
        <taxon>Eukaryota</taxon>
        <taxon>Metazoa</taxon>
        <taxon>Ecdysozoa</taxon>
        <taxon>Arthropoda</taxon>
        <taxon>Hexapoda</taxon>
        <taxon>Insecta</taxon>
        <taxon>Pterygota</taxon>
        <taxon>Neoptera</taxon>
        <taxon>Endopterygota</taxon>
        <taxon>Coleoptera</taxon>
        <taxon>Polyphaga</taxon>
        <taxon>Cucujiformia</taxon>
        <taxon>Tenebrionidae</taxon>
        <taxon>Tenebrionidae incertae sedis</taxon>
        <taxon>Tribolium</taxon>
    </lineage>
</organism>
<dbReference type="Pfam" id="PF00083">
    <property type="entry name" value="Sugar_tr"/>
    <property type="match status" value="1"/>
</dbReference>
<dbReference type="GO" id="GO:0005886">
    <property type="term" value="C:plasma membrane"/>
    <property type="evidence" value="ECO:0007669"/>
    <property type="project" value="UniProtKB-SubCell"/>
</dbReference>
<dbReference type="HOGENOM" id="CLU_001265_30_5_1"/>
<feature type="transmembrane region" description="Helical" evidence="8">
    <location>
        <begin position="253"/>
        <end position="275"/>
    </location>
</feature>
<sequence>MAFLHRINHVYLVIFAADIIAFITGTSVAWSSPVIPILENKGISKNPLGQGITDEEESWIGSLAAMGGIFGPFIFGYLVQSTGRKITVTLLSIPYLIAYLLAAFADSVYLYYVSRILMGFGVGGMFCILPIFVVESVEAKNRGALQATTTSAIMLGLLFSYSVGPYVPIRTFNLILAAFCVIYVPVFWLVAPETPYYLCSVSQEDEAFKSLIYLRQKPETEVRSELEGIKNHVKQLKPTSFCEIFRTRGTTKAFVYSLVLTTAQQFSGVTVILYFTENIFHEAGSDIAPEVCSIIVGAVQFVVSTISPPFLDRVGKKVLLLVALAGAIACEVVLGVYFYLQKSGDDVSGINWLPILSLVAFIAFYNFGLGAIPWAVMGELLPLNIISKASVVVTSFYWLVGFFLTKYFGSLSHEIGMAGSFWIFGGICVLFELFVYFFMFETKGKSLNEIQAILNA</sequence>
<evidence type="ECO:0000256" key="7">
    <source>
        <dbReference type="ARBA" id="ARBA00024348"/>
    </source>
</evidence>
<dbReference type="InParanoid" id="D6X033"/>
<feature type="transmembrane region" description="Helical" evidence="8">
    <location>
        <begin position="318"/>
        <end position="340"/>
    </location>
</feature>
<keyword evidence="3 8" id="KW-0812">Transmembrane</keyword>
<dbReference type="eggNOG" id="KOG0254">
    <property type="taxonomic scope" value="Eukaryota"/>
</dbReference>
<keyword evidence="6" id="KW-0325">Glycoprotein</keyword>
<comment type="subcellular location">
    <subcellularLocation>
        <location evidence="1">Cell membrane</location>
        <topology evidence="1">Multi-pass membrane protein</topology>
    </subcellularLocation>
</comment>
<reference evidence="10 11" key="2">
    <citation type="journal article" date="2010" name="Nucleic Acids Res.">
        <title>BeetleBase in 2010: revisions to provide comprehensive genomic information for Tribolium castaneum.</title>
        <authorList>
            <person name="Kim H.S."/>
            <person name="Murphy T."/>
            <person name="Xia J."/>
            <person name="Caragea D."/>
            <person name="Park Y."/>
            <person name="Beeman R.W."/>
            <person name="Lorenzen M.D."/>
            <person name="Butcher S."/>
            <person name="Manak J.R."/>
            <person name="Brown S.J."/>
        </authorList>
    </citation>
    <scope>GENOME REANNOTATION</scope>
    <source>
        <strain evidence="10 11">Georgia GA2</strain>
    </source>
</reference>
<feature type="transmembrane region" description="Helical" evidence="8">
    <location>
        <begin position="111"/>
        <end position="132"/>
    </location>
</feature>
<dbReference type="EMBL" id="KQ971364">
    <property type="protein sequence ID" value="EFA10054.1"/>
    <property type="molecule type" value="Genomic_DNA"/>
</dbReference>
<dbReference type="PANTHER" id="PTHR48021">
    <property type="match status" value="1"/>
</dbReference>
<dbReference type="SUPFAM" id="SSF103473">
    <property type="entry name" value="MFS general substrate transporter"/>
    <property type="match status" value="1"/>
</dbReference>